<evidence type="ECO:0000313" key="3">
    <source>
        <dbReference type="EMBL" id="SFE17304.1"/>
    </source>
</evidence>
<feature type="compositionally biased region" description="Pro residues" evidence="1">
    <location>
        <begin position="224"/>
        <end position="234"/>
    </location>
</feature>
<feature type="transmembrane region" description="Helical" evidence="2">
    <location>
        <begin position="155"/>
        <end position="173"/>
    </location>
</feature>
<dbReference type="OrthoDB" id="8561839at2"/>
<feature type="transmembrane region" description="Helical" evidence="2">
    <location>
        <begin position="79"/>
        <end position="101"/>
    </location>
</feature>
<name>A0A1I1YCK6_9BURK</name>
<dbReference type="RefSeq" id="WP_092956432.1">
    <property type="nucleotide sequence ID" value="NZ_FOMQ01000017.1"/>
</dbReference>
<keyword evidence="2" id="KW-0812">Transmembrane</keyword>
<keyword evidence="4" id="KW-1185">Reference proteome</keyword>
<feature type="transmembrane region" description="Helical" evidence="2">
    <location>
        <begin position="20"/>
        <end position="39"/>
    </location>
</feature>
<dbReference type="EMBL" id="FOMQ01000017">
    <property type="protein sequence ID" value="SFE17304.1"/>
    <property type="molecule type" value="Genomic_DNA"/>
</dbReference>
<evidence type="ECO:0000256" key="2">
    <source>
        <dbReference type="SAM" id="Phobius"/>
    </source>
</evidence>
<dbReference type="AlphaFoldDB" id="A0A1I1YCK6"/>
<keyword evidence="2" id="KW-1133">Transmembrane helix</keyword>
<evidence type="ECO:0000256" key="1">
    <source>
        <dbReference type="SAM" id="MobiDB-lite"/>
    </source>
</evidence>
<gene>
    <name evidence="3" type="ORF">SAMN04489710_1174</name>
</gene>
<feature type="transmembrane region" description="Helical" evidence="2">
    <location>
        <begin position="113"/>
        <end position="134"/>
    </location>
</feature>
<feature type="region of interest" description="Disordered" evidence="1">
    <location>
        <begin position="220"/>
        <end position="255"/>
    </location>
</feature>
<dbReference type="InterPro" id="IPR008910">
    <property type="entry name" value="MSC_TM_helix"/>
</dbReference>
<dbReference type="Proteomes" id="UP000199517">
    <property type="component" value="Unassembled WGS sequence"/>
</dbReference>
<keyword evidence="2" id="KW-0472">Membrane</keyword>
<protein>
    <submittedName>
        <fullName evidence="3">Conserved TM helix</fullName>
    </submittedName>
</protein>
<evidence type="ECO:0000313" key="4">
    <source>
        <dbReference type="Proteomes" id="UP000199517"/>
    </source>
</evidence>
<organism evidence="3 4">
    <name type="scientific">Paracidovorax konjaci</name>
    <dbReference type="NCBI Taxonomy" id="32040"/>
    <lineage>
        <taxon>Bacteria</taxon>
        <taxon>Pseudomonadati</taxon>
        <taxon>Pseudomonadota</taxon>
        <taxon>Betaproteobacteria</taxon>
        <taxon>Burkholderiales</taxon>
        <taxon>Comamonadaceae</taxon>
        <taxon>Paracidovorax</taxon>
    </lineage>
</organism>
<accession>A0A1I1YCK6</accession>
<feature type="compositionally biased region" description="Low complexity" evidence="1">
    <location>
        <begin position="235"/>
        <end position="246"/>
    </location>
</feature>
<dbReference type="Pfam" id="PF05552">
    <property type="entry name" value="MS_channel_1st_1"/>
    <property type="match status" value="2"/>
</dbReference>
<proteinExistence type="predicted"/>
<sequence length="255" mass="27383">MDNLAIHLEPARAMLFQLGAYLPRILVALLVIAGGWLVAKAARFAVTRGLRAINFQVLTERAGLDGFLRQAGARGDTTALFGLLAYGLVLLAALLIAFNGLGLSYVTALLSRVLWFIPNLFIALLILALGTYFARFVGDMVSAYCRRAGMADTVLLGKAAQYAIVLFSVLIALDQLRIGGDIVRQSFLIVLGGIVFALALAFGLGGRDRAAECIEEWWPRKRPATPPPHIPPAHTPGAHTPPAAGHRPPPRHPLP</sequence>
<dbReference type="Gene3D" id="1.10.287.1260">
    <property type="match status" value="1"/>
</dbReference>
<dbReference type="STRING" id="32040.SAMN04489710_1174"/>
<reference evidence="4" key="1">
    <citation type="submission" date="2016-10" db="EMBL/GenBank/DDBJ databases">
        <authorList>
            <person name="Varghese N."/>
            <person name="Submissions S."/>
        </authorList>
    </citation>
    <scope>NUCLEOTIDE SEQUENCE [LARGE SCALE GENOMIC DNA]</scope>
    <source>
        <strain evidence="4">DSM 7481</strain>
    </source>
</reference>
<feature type="transmembrane region" description="Helical" evidence="2">
    <location>
        <begin position="185"/>
        <end position="204"/>
    </location>
</feature>